<feature type="non-terminal residue" evidence="2">
    <location>
        <position position="178"/>
    </location>
</feature>
<protein>
    <submittedName>
        <fullName evidence="2">DDE Tnp 1 7 domain-containing protein</fullName>
    </submittedName>
</protein>
<evidence type="ECO:0000256" key="1">
    <source>
        <dbReference type="SAM" id="MobiDB-lite"/>
    </source>
</evidence>
<evidence type="ECO:0000313" key="2">
    <source>
        <dbReference type="EMBL" id="KAF0707706.1"/>
    </source>
</evidence>
<sequence length="178" mass="20210">MIIHVKMTNLKIEDIEKYLEEIPDDADVISDFGDNDNDSEIDFDPLDIAESQDVQADYEFDFKNWGENCIAFLRLDIMIEDDIWTASTSIAQNMPSNDIISNSNSEDIDRKISKPTRSKKNKKSVHTTQNDNFDNDGDDACNLTNMSMPTISKKKKSIHQTHNDNSISSDVEGVEIDN</sequence>
<gene>
    <name evidence="2" type="ORF">FWK35_00029663</name>
</gene>
<organism evidence="2 3">
    <name type="scientific">Aphis craccivora</name>
    <name type="common">Cowpea aphid</name>
    <dbReference type="NCBI Taxonomy" id="307492"/>
    <lineage>
        <taxon>Eukaryota</taxon>
        <taxon>Metazoa</taxon>
        <taxon>Ecdysozoa</taxon>
        <taxon>Arthropoda</taxon>
        <taxon>Hexapoda</taxon>
        <taxon>Insecta</taxon>
        <taxon>Pterygota</taxon>
        <taxon>Neoptera</taxon>
        <taxon>Paraneoptera</taxon>
        <taxon>Hemiptera</taxon>
        <taxon>Sternorrhyncha</taxon>
        <taxon>Aphidomorpha</taxon>
        <taxon>Aphidoidea</taxon>
        <taxon>Aphididae</taxon>
        <taxon>Aphidini</taxon>
        <taxon>Aphis</taxon>
        <taxon>Aphis</taxon>
    </lineage>
</organism>
<dbReference type="Proteomes" id="UP000478052">
    <property type="component" value="Unassembled WGS sequence"/>
</dbReference>
<name>A0A6G0VS84_APHCR</name>
<feature type="region of interest" description="Disordered" evidence="1">
    <location>
        <begin position="96"/>
        <end position="178"/>
    </location>
</feature>
<accession>A0A6G0VS84</accession>
<dbReference type="EMBL" id="VUJU01012431">
    <property type="protein sequence ID" value="KAF0707706.1"/>
    <property type="molecule type" value="Genomic_DNA"/>
</dbReference>
<dbReference type="AlphaFoldDB" id="A0A6G0VS84"/>
<keyword evidence="3" id="KW-1185">Reference proteome</keyword>
<reference evidence="2 3" key="1">
    <citation type="submission" date="2019-08" db="EMBL/GenBank/DDBJ databases">
        <title>Whole genome of Aphis craccivora.</title>
        <authorList>
            <person name="Voronova N.V."/>
            <person name="Shulinski R.S."/>
            <person name="Bandarenka Y.V."/>
            <person name="Zhorov D.G."/>
            <person name="Warner D."/>
        </authorList>
    </citation>
    <scope>NUCLEOTIDE SEQUENCE [LARGE SCALE GENOMIC DNA]</scope>
    <source>
        <strain evidence="2">180601</strain>
        <tissue evidence="2">Whole Body</tissue>
    </source>
</reference>
<evidence type="ECO:0000313" key="3">
    <source>
        <dbReference type="Proteomes" id="UP000478052"/>
    </source>
</evidence>
<feature type="compositionally biased region" description="Low complexity" evidence="1">
    <location>
        <begin position="96"/>
        <end position="105"/>
    </location>
</feature>
<proteinExistence type="predicted"/>
<comment type="caution">
    <text evidence="2">The sequence shown here is derived from an EMBL/GenBank/DDBJ whole genome shotgun (WGS) entry which is preliminary data.</text>
</comment>
<feature type="compositionally biased region" description="Basic residues" evidence="1">
    <location>
        <begin position="113"/>
        <end position="125"/>
    </location>
</feature>